<evidence type="ECO:0000313" key="2">
    <source>
        <dbReference type="EMBL" id="AFC86314.1"/>
    </source>
</evidence>
<dbReference type="HOGENOM" id="CLU_013917_0_1_6"/>
<accession>H8L0Z4</accession>
<reference evidence="2" key="1">
    <citation type="submission" date="2012-02" db="EMBL/GenBank/DDBJ databases">
        <title>The complete genome of Frateuria aurantia DSM 6220.</title>
        <authorList>
            <consortium name="US DOE Joint Genome Institute (JGI-PGF)"/>
            <person name="Lucas S."/>
            <person name="Copeland A."/>
            <person name="Lapidus A."/>
            <person name="Glavina del Rio T."/>
            <person name="Dalin E."/>
            <person name="Tice H."/>
            <person name="Bruce D."/>
            <person name="Goodwin L."/>
            <person name="Pitluck S."/>
            <person name="Peters L."/>
            <person name="Ovchinnikova G."/>
            <person name="Teshima H."/>
            <person name="Kyrpides N."/>
            <person name="Mavromatis K."/>
            <person name="Ivanova N."/>
            <person name="Brettin T."/>
            <person name="Detter J.C."/>
            <person name="Han C."/>
            <person name="Larimer F."/>
            <person name="Land M."/>
            <person name="Hauser L."/>
            <person name="Markowitz V."/>
            <person name="Cheng J.-F."/>
            <person name="Hugenholtz P."/>
            <person name="Woyke T."/>
            <person name="Wu D."/>
            <person name="Brambilla E."/>
            <person name="Klenk H.-P."/>
            <person name="Eisen J.A."/>
        </authorList>
    </citation>
    <scope>NUCLEOTIDE SEQUENCE</scope>
    <source>
        <strain evidence="2">DSM 6220</strain>
    </source>
</reference>
<dbReference type="InterPro" id="IPR046867">
    <property type="entry name" value="AldOxase/xan_DH_MoCoBD2"/>
</dbReference>
<dbReference type="Pfam" id="PF02738">
    <property type="entry name" value="MoCoBD_1"/>
    <property type="match status" value="1"/>
</dbReference>
<dbReference type="InterPro" id="IPR008274">
    <property type="entry name" value="AldOxase/xan_DH_MoCoBD1"/>
</dbReference>
<evidence type="ECO:0000313" key="3">
    <source>
        <dbReference type="Proteomes" id="UP000005234"/>
    </source>
</evidence>
<keyword evidence="3" id="KW-1185">Reference proteome</keyword>
<dbReference type="GO" id="GO:0016491">
    <property type="term" value="F:oxidoreductase activity"/>
    <property type="evidence" value="ECO:0007669"/>
    <property type="project" value="InterPro"/>
</dbReference>
<dbReference type="Pfam" id="PF20256">
    <property type="entry name" value="MoCoBD_2"/>
    <property type="match status" value="2"/>
</dbReference>
<dbReference type="PROSITE" id="PS51318">
    <property type="entry name" value="TAT"/>
    <property type="match status" value="1"/>
</dbReference>
<dbReference type="PANTHER" id="PTHR47495:SF2">
    <property type="entry name" value="ALDEHYDE DEHYDROGENASE"/>
    <property type="match status" value="1"/>
</dbReference>
<sequence>MIKLGSEQRKGWKEPTLSRRGFIIGAASAGFMLAFTRAGDVFAADPDAAIAQGAYEPTIWYRIDGEGNVLVHIIRAEMGQHVGTALARILADELEADWDKVSIEYVPTAAKWGMMVTGGSWSVWQTYPIFSQAGAAGRQAMIAEGARLLGVNPADCIARNGEVHAGGRTISYGDIVSKGKLSRSYSADELAKMPIKPASERRMIGIDTGALDIPDKTDGKAKYGIDIEFPGMVHARPRVAPTRNGSHVTHVDDSEARKIPGYRQYLIINDPTGTVTGWVLAIADTYWAANLAADALKIDWYSDDTQQVSESTLIDHAAKQIADPAQGVMVFDDPGVDEAFAHATDTLEQSYTTSSVLHFQLEPMNAIAFSKDDEWHIYTGNQWQSLILPTLAQAVGTKEEKVIIHNQLLGGGFGRRLNGDVIIPAMLASKALGGIPVKVLLMRPDDARFDSFRSPTLQRVRMAFGTDGSVQAMQHDASAGWPTQVMAAAALAKGLNGKYDPFAIAGADSWYTVGSQRVRAISNDLANRAFRPGWLRSVSPGWTSWASETFLDEAAHKLQIDPVAFRLKLLDGKGRNAGEAPNSTGGALRQAAVVKRVAEKAGWGRPLPADTGLGICTTFGQERGMPTWIACVARVKVDRATGFVKVEKLDIVVDAGTIVHPSGAAAQIEGGALWGLSMALYEGTTFDHGEVADTNLDTYTPLRMADVPDMDIEFVASTEVPTGLGEPGTTVVAPAIGNAIFAATGARLRHLPMRQADVLKALKDVKTG</sequence>
<dbReference type="STRING" id="767434.Fraau_1923"/>
<dbReference type="InterPro" id="IPR036856">
    <property type="entry name" value="Ald_Oxase/Xan_DH_a/b_sf"/>
</dbReference>
<dbReference type="Gene3D" id="3.30.365.10">
    <property type="entry name" value="Aldehyde oxidase/xanthine dehydrogenase, molybdopterin binding domain"/>
    <property type="match status" value="4"/>
</dbReference>
<dbReference type="SUPFAM" id="SSF56003">
    <property type="entry name" value="Molybdenum cofactor-binding domain"/>
    <property type="match status" value="2"/>
</dbReference>
<organism evidence="2 3">
    <name type="scientific">Frateuria aurantia (strain ATCC 33424 / DSM 6220 / KCTC 2777 / LMG 1558 / NBRC 3245 / NCIMB 13370)</name>
    <name type="common">Acetobacter aurantius</name>
    <dbReference type="NCBI Taxonomy" id="767434"/>
    <lineage>
        <taxon>Bacteria</taxon>
        <taxon>Pseudomonadati</taxon>
        <taxon>Pseudomonadota</taxon>
        <taxon>Gammaproteobacteria</taxon>
        <taxon>Lysobacterales</taxon>
        <taxon>Rhodanobacteraceae</taxon>
        <taxon>Frateuria</taxon>
    </lineage>
</organism>
<dbReference type="SUPFAM" id="SSF54665">
    <property type="entry name" value="CO dehydrogenase molybdoprotein N-domain-like"/>
    <property type="match status" value="1"/>
</dbReference>
<dbReference type="Gene3D" id="3.90.1170.50">
    <property type="entry name" value="Aldehyde oxidase/xanthine dehydrogenase, a/b hammerhead"/>
    <property type="match status" value="1"/>
</dbReference>
<dbReference type="InterPro" id="IPR012368">
    <property type="entry name" value="OxRdtase_Mopterin-bd_su_IorB"/>
</dbReference>
<dbReference type="RefSeq" id="WP_014403319.1">
    <property type="nucleotide sequence ID" value="NC_017033.1"/>
</dbReference>
<dbReference type="InterPro" id="IPR052516">
    <property type="entry name" value="N-heterocyclic_Hydroxylase"/>
</dbReference>
<dbReference type="eggNOG" id="COG1529">
    <property type="taxonomic scope" value="Bacteria"/>
</dbReference>
<gene>
    <name evidence="2" type="ordered locus">Fraau_1923</name>
</gene>
<dbReference type="InterPro" id="IPR000674">
    <property type="entry name" value="Ald_Oxase/Xan_DH_a/b"/>
</dbReference>
<evidence type="ECO:0000259" key="1">
    <source>
        <dbReference type="SMART" id="SM01008"/>
    </source>
</evidence>
<feature type="domain" description="Aldehyde oxidase/xanthine dehydrogenase a/b hammerhead" evidence="1">
    <location>
        <begin position="218"/>
        <end position="306"/>
    </location>
</feature>
<name>H8L0Z4_FRAAD</name>
<dbReference type="InterPro" id="IPR037165">
    <property type="entry name" value="AldOxase/xan_DH_Mopterin-bd_sf"/>
</dbReference>
<dbReference type="InterPro" id="IPR006311">
    <property type="entry name" value="TAT_signal"/>
</dbReference>
<dbReference type="AlphaFoldDB" id="H8L0Z4"/>
<dbReference type="PANTHER" id="PTHR47495">
    <property type="entry name" value="ALDEHYDE DEHYDROGENASE"/>
    <property type="match status" value="1"/>
</dbReference>
<proteinExistence type="predicted"/>
<dbReference type="EMBL" id="CP003350">
    <property type="protein sequence ID" value="AFC86314.1"/>
    <property type="molecule type" value="Genomic_DNA"/>
</dbReference>
<dbReference type="SMART" id="SM01008">
    <property type="entry name" value="Ald_Xan_dh_C"/>
    <property type="match status" value="1"/>
</dbReference>
<dbReference type="Proteomes" id="UP000005234">
    <property type="component" value="Chromosome"/>
</dbReference>
<dbReference type="KEGG" id="fau:Fraau_1923"/>
<protein>
    <submittedName>
        <fullName evidence="2">Aerobic-type carbon monoxide dehydrogenase, large subunit CoxL/CutL-like protein</fullName>
    </submittedName>
</protein>
<dbReference type="PIRSF" id="PIRSF036389">
    <property type="entry name" value="IOR_B"/>
    <property type="match status" value="1"/>
</dbReference>